<proteinExistence type="predicted"/>
<protein>
    <submittedName>
        <fullName evidence="2">Uncharacterized protein</fullName>
    </submittedName>
</protein>
<dbReference type="OrthoDB" id="10641445at2759"/>
<accession>A0A067BRP2</accession>
<feature type="region of interest" description="Disordered" evidence="1">
    <location>
        <begin position="880"/>
        <end position="904"/>
    </location>
</feature>
<name>A0A067BRP2_SAPPC</name>
<dbReference type="VEuPathDB" id="FungiDB:SPRG_14653"/>
<reference evidence="2 3" key="1">
    <citation type="journal article" date="2013" name="PLoS Genet.">
        <title>Distinctive expansion of potential virulence genes in the genome of the oomycete fish pathogen Saprolegnia parasitica.</title>
        <authorList>
            <person name="Jiang R.H."/>
            <person name="de Bruijn I."/>
            <person name="Haas B.J."/>
            <person name="Belmonte R."/>
            <person name="Lobach L."/>
            <person name="Christie J."/>
            <person name="van den Ackerveken G."/>
            <person name="Bottin A."/>
            <person name="Bulone V."/>
            <person name="Diaz-Moreno S.M."/>
            <person name="Dumas B."/>
            <person name="Fan L."/>
            <person name="Gaulin E."/>
            <person name="Govers F."/>
            <person name="Grenville-Briggs L.J."/>
            <person name="Horner N.R."/>
            <person name="Levin J.Z."/>
            <person name="Mammella M."/>
            <person name="Meijer H.J."/>
            <person name="Morris P."/>
            <person name="Nusbaum C."/>
            <person name="Oome S."/>
            <person name="Phillips A.J."/>
            <person name="van Rooyen D."/>
            <person name="Rzeszutek E."/>
            <person name="Saraiva M."/>
            <person name="Secombes C.J."/>
            <person name="Seidl M.F."/>
            <person name="Snel B."/>
            <person name="Stassen J.H."/>
            <person name="Sykes S."/>
            <person name="Tripathy S."/>
            <person name="van den Berg H."/>
            <person name="Vega-Arreguin J.C."/>
            <person name="Wawra S."/>
            <person name="Young S.K."/>
            <person name="Zeng Q."/>
            <person name="Dieguez-Uribeondo J."/>
            <person name="Russ C."/>
            <person name="Tyler B.M."/>
            <person name="van West P."/>
        </authorList>
    </citation>
    <scope>NUCLEOTIDE SEQUENCE [LARGE SCALE GENOMIC DNA]</scope>
    <source>
        <strain evidence="2 3">CBS 223.65</strain>
    </source>
</reference>
<dbReference type="RefSeq" id="XP_012209814.1">
    <property type="nucleotide sequence ID" value="XM_012354424.1"/>
</dbReference>
<organism evidence="2 3">
    <name type="scientific">Saprolegnia parasitica (strain CBS 223.65)</name>
    <dbReference type="NCBI Taxonomy" id="695850"/>
    <lineage>
        <taxon>Eukaryota</taxon>
        <taxon>Sar</taxon>
        <taxon>Stramenopiles</taxon>
        <taxon>Oomycota</taxon>
        <taxon>Saprolegniomycetes</taxon>
        <taxon>Saprolegniales</taxon>
        <taxon>Saprolegniaceae</taxon>
        <taxon>Saprolegnia</taxon>
    </lineage>
</organism>
<dbReference type="Proteomes" id="UP000030745">
    <property type="component" value="Unassembled WGS sequence"/>
</dbReference>
<dbReference type="OMA" id="DIDRIAW"/>
<evidence type="ECO:0000256" key="1">
    <source>
        <dbReference type="SAM" id="MobiDB-lite"/>
    </source>
</evidence>
<dbReference type="AlphaFoldDB" id="A0A067BRP2"/>
<gene>
    <name evidence="2" type="ORF">SPRG_14653</name>
</gene>
<evidence type="ECO:0000313" key="2">
    <source>
        <dbReference type="EMBL" id="KDO19470.1"/>
    </source>
</evidence>
<dbReference type="EMBL" id="KK583349">
    <property type="protein sequence ID" value="KDO19470.1"/>
    <property type="molecule type" value="Genomic_DNA"/>
</dbReference>
<evidence type="ECO:0000313" key="3">
    <source>
        <dbReference type="Proteomes" id="UP000030745"/>
    </source>
</evidence>
<dbReference type="GeneID" id="24136446"/>
<sequence length="904" mass="97425">MGDLDCAPIDVAKAPYEDALDCLPRDACATYEYAYVGGLDDAMAPSLSVLGFTSSRKWSQDTRVVDDILGLHPSGIVPTTMLQLDARDDLAPPTAWASALPCFLDATLRDHFVWGSAPVTPVLSHVMIHGPASTTARLEPIARAPASVGTLLLTFPSYVEGGALSVAFEAATTTSGHSDCLSSTFAIVVAHRAATIAMAPISAGHAVVAVFDLVGATAPSSPISEGVHAAIAALVAFSFTTFQDLPSGSRDRAFAHALIASELYDVAIVHYTDDDDPSGLNNGDAPFVIARATMHPDSRLPSECALALRGQAVPAFLHTVNVGDLRRSGDHRRTSLVFWHKAHRPYVLGLKTALDVFATTSATISTRRCLVDHMLGYLEQTARERQSPARYNSSAETWACTAALGHLVLAVGDVRLVETLWEPLEFFVAPTHLALMAPSMHATIQRFGTYALFPLLEYVLRWWTTRWSSLAVGCQLLASFAGVSVAPLCPPLSIPGARASIVSAYAVLMDLSVTKRSATNSTRASLAAIICDGSRLAAYVNDEKHRLQTLVQSQPALFHPQTVLAPALDTLLPDRLLWCETLLLATVHVTLMEATPSNLVTVPDATRVLRVLHSIHALDAPMLQALVTLWGALALDAIAGFLAALEEDVLVGLETSVLAVVTTTTLEAIQNNLAKATASWRAMAKSTARVLLLAQHTSSSAATSTFDVFLAAILKAVGDVMALHEAFVWPLLQDAAAIGLSLRGQKTLASAMLPVLPTYKTEDELPLLASDMAISDVVLEPCCRDCRRFEAFLRSSTRTQWVLAWYAEPTTTLCDKLAAMAQLLAMRLSCSIDHHATYRNVRVATFVKRHAMVLETRHHEVERRQRTRTLVMLLGDEHDTRQMTSHDQGDEAAMPAAKRQKLSA</sequence>
<keyword evidence="3" id="KW-1185">Reference proteome</keyword>
<dbReference type="KEGG" id="spar:SPRG_14653"/>